<comment type="similarity">
    <text evidence="2">Belongs to the TmcAL family.</text>
</comment>
<keyword evidence="2" id="KW-0820">tRNA-binding</keyword>
<reference evidence="3" key="1">
    <citation type="journal article" date="2021" name="PeerJ">
        <title>Extensive microbial diversity within the chicken gut microbiome revealed by metagenomics and culture.</title>
        <authorList>
            <person name="Gilroy R."/>
            <person name="Ravi A."/>
            <person name="Getino M."/>
            <person name="Pursley I."/>
            <person name="Horton D.L."/>
            <person name="Alikhan N.F."/>
            <person name="Baker D."/>
            <person name="Gharbi K."/>
            <person name="Hall N."/>
            <person name="Watson M."/>
            <person name="Adriaenssens E.M."/>
            <person name="Foster-Nyarko E."/>
            <person name="Jarju S."/>
            <person name="Secka A."/>
            <person name="Antonio M."/>
            <person name="Oren A."/>
            <person name="Chaudhuri R.R."/>
            <person name="La Ragione R."/>
            <person name="Hildebrand F."/>
            <person name="Pallen M.J."/>
        </authorList>
    </citation>
    <scope>NUCLEOTIDE SEQUENCE</scope>
    <source>
        <strain evidence="3">ChiBcec18-1249</strain>
    </source>
</reference>
<evidence type="ECO:0000313" key="4">
    <source>
        <dbReference type="Proteomes" id="UP000823824"/>
    </source>
</evidence>
<dbReference type="AlphaFoldDB" id="A0A9D2LK46"/>
<dbReference type="GO" id="GO:0006400">
    <property type="term" value="P:tRNA modification"/>
    <property type="evidence" value="ECO:0007669"/>
    <property type="project" value="UniProtKB-UniRule"/>
</dbReference>
<comment type="subcellular location">
    <subcellularLocation>
        <location evidence="2">Cytoplasm</location>
    </subcellularLocation>
</comment>
<keyword evidence="2" id="KW-0694">RNA-binding</keyword>
<reference evidence="3" key="2">
    <citation type="submission" date="2021-04" db="EMBL/GenBank/DDBJ databases">
        <authorList>
            <person name="Gilroy R."/>
        </authorList>
    </citation>
    <scope>NUCLEOTIDE SEQUENCE</scope>
    <source>
        <strain evidence="3">ChiBcec18-1249</strain>
    </source>
</reference>
<dbReference type="Proteomes" id="UP000823824">
    <property type="component" value="Unassembled WGS sequence"/>
</dbReference>
<comment type="caution">
    <text evidence="2">Lacks conserved residue(s) required for the propagation of feature annotation.</text>
</comment>
<dbReference type="Pfam" id="PF05636">
    <property type="entry name" value="HIGH_NTase1"/>
    <property type="match status" value="1"/>
</dbReference>
<keyword evidence="2" id="KW-0067">ATP-binding</keyword>
<keyword evidence="2" id="KW-0436">Ligase</keyword>
<feature type="binding site" evidence="2">
    <location>
        <position position="162"/>
    </location>
    <ligand>
        <name>ATP</name>
        <dbReference type="ChEBI" id="CHEBI:30616"/>
    </ligand>
</feature>
<dbReference type="EMBL" id="DWZJ01000088">
    <property type="protein sequence ID" value="HJB13980.1"/>
    <property type="molecule type" value="Genomic_DNA"/>
</dbReference>
<dbReference type="EC" id="6.3.4.-" evidence="2"/>
<dbReference type="GO" id="GO:0016879">
    <property type="term" value="F:ligase activity, forming carbon-nitrogen bonds"/>
    <property type="evidence" value="ECO:0007669"/>
    <property type="project" value="UniProtKB-UniRule"/>
</dbReference>
<dbReference type="GO" id="GO:0005737">
    <property type="term" value="C:cytoplasm"/>
    <property type="evidence" value="ECO:0007669"/>
    <property type="project" value="UniProtKB-SubCell"/>
</dbReference>
<evidence type="ECO:0000256" key="1">
    <source>
        <dbReference type="ARBA" id="ARBA00022694"/>
    </source>
</evidence>
<keyword evidence="2" id="KW-0963">Cytoplasm</keyword>
<comment type="function">
    <text evidence="2">Catalyzes the formation of N(4)-acetylcytidine (ac(4)C) at the wobble position of elongator tRNA(Met), using acetate and ATP as substrates. First activates an acetate ion to form acetyladenylate (Ac-AMP) and then transfers the acetyl group to tRNA to form ac(4)C34.</text>
</comment>
<dbReference type="PANTHER" id="PTHR37825:SF1">
    <property type="entry name" value="TRNA(MET) CYTIDINE ACETATE LIGASE"/>
    <property type="match status" value="1"/>
</dbReference>
<proteinExistence type="inferred from homology"/>
<dbReference type="InterPro" id="IPR014729">
    <property type="entry name" value="Rossmann-like_a/b/a_fold"/>
</dbReference>
<organism evidence="3 4">
    <name type="scientific">Candidatus Oscillibacter excrementigallinarum</name>
    <dbReference type="NCBI Taxonomy" id="2838716"/>
    <lineage>
        <taxon>Bacteria</taxon>
        <taxon>Bacillati</taxon>
        <taxon>Bacillota</taxon>
        <taxon>Clostridia</taxon>
        <taxon>Eubacteriales</taxon>
        <taxon>Oscillospiraceae</taxon>
        <taxon>Oscillibacter</taxon>
    </lineage>
</organism>
<dbReference type="Gene3D" id="3.40.50.620">
    <property type="entry name" value="HUPs"/>
    <property type="match status" value="1"/>
</dbReference>
<keyword evidence="1 2" id="KW-0819">tRNA processing</keyword>
<evidence type="ECO:0000256" key="2">
    <source>
        <dbReference type="HAMAP-Rule" id="MF_01539"/>
    </source>
</evidence>
<dbReference type="PANTHER" id="PTHR37825">
    <property type="entry name" value="TRNA(MET) CYTIDINE ACETATE LIGASE"/>
    <property type="match status" value="1"/>
</dbReference>
<evidence type="ECO:0000313" key="3">
    <source>
        <dbReference type="EMBL" id="HJB13980.1"/>
    </source>
</evidence>
<dbReference type="InterPro" id="IPR008513">
    <property type="entry name" value="tRNA(Met)_cyd_acetate_ligase"/>
</dbReference>
<feature type="binding site" evidence="2">
    <location>
        <position position="103"/>
    </location>
    <ligand>
        <name>ATP</name>
        <dbReference type="ChEBI" id="CHEBI:30616"/>
    </ligand>
</feature>
<dbReference type="GO" id="GO:0005524">
    <property type="term" value="F:ATP binding"/>
    <property type="evidence" value="ECO:0007669"/>
    <property type="project" value="UniProtKB-KW"/>
</dbReference>
<dbReference type="SUPFAM" id="SSF52374">
    <property type="entry name" value="Nucleotidylyl transferase"/>
    <property type="match status" value="1"/>
</dbReference>
<accession>A0A9D2LK46</accession>
<name>A0A9D2LK46_9FIRM</name>
<protein>
    <recommendedName>
        <fullName evidence="2">tRNA(Met) cytidine acetate ligase</fullName>
        <ecNumber evidence="2">6.3.4.-</ecNumber>
    </recommendedName>
</protein>
<feature type="binding site" evidence="2">
    <location>
        <position position="187"/>
    </location>
    <ligand>
        <name>ATP</name>
        <dbReference type="ChEBI" id="CHEBI:30616"/>
    </ligand>
</feature>
<dbReference type="GO" id="GO:0000049">
    <property type="term" value="F:tRNA binding"/>
    <property type="evidence" value="ECO:0007669"/>
    <property type="project" value="UniProtKB-KW"/>
</dbReference>
<gene>
    <name evidence="2" type="primary">tmcAL</name>
    <name evidence="3" type="ORF">H9787_09760</name>
</gene>
<dbReference type="HAMAP" id="MF_01539">
    <property type="entry name" value="TmcAL"/>
    <property type="match status" value="1"/>
</dbReference>
<keyword evidence="2" id="KW-0547">Nucleotide-binding</keyword>
<comment type="catalytic activity">
    <reaction evidence="2">
        <text>cytidine(34) in elongator tRNA(Met) + acetate + ATP = N(4)-acetylcytidine(34) in elongator tRNA(Met) + AMP + diphosphate</text>
        <dbReference type="Rhea" id="RHEA:58144"/>
        <dbReference type="Rhea" id="RHEA-COMP:10693"/>
        <dbReference type="Rhea" id="RHEA-COMP:10694"/>
        <dbReference type="ChEBI" id="CHEBI:30089"/>
        <dbReference type="ChEBI" id="CHEBI:30616"/>
        <dbReference type="ChEBI" id="CHEBI:33019"/>
        <dbReference type="ChEBI" id="CHEBI:74900"/>
        <dbReference type="ChEBI" id="CHEBI:82748"/>
        <dbReference type="ChEBI" id="CHEBI:456215"/>
    </reaction>
</comment>
<feature type="binding site" evidence="2">
    <location>
        <begin position="7"/>
        <end position="20"/>
    </location>
    <ligand>
        <name>ATP</name>
        <dbReference type="ChEBI" id="CHEBI:30616"/>
    </ligand>
</feature>
<comment type="caution">
    <text evidence="3">The sequence shown here is derived from an EMBL/GenBank/DDBJ whole genome shotgun (WGS) entry which is preliminary data.</text>
</comment>
<sequence>MQAAGIIVEYNPLHSGHLRLLEAGRALLGQDTAMVCVMSGNFVQRGDFALLRKHTRARAAVESGADLVLELPLPWAVSSAEGFAAGGIQVLAATGQVDHLLFGSECGDAAALERVAAALLEPAFRDHLRRELPGAVRFAAARQRALAGLVSPADAALLESPNNILGIEYCKALLGQKAPIRPVTIRREGSAHDGALAPDTHPSASGLRALLRQGRRAEALALLPPAMARAYEAEEAAGRAPVFWDNCERAILARLRSMTAADFAALDGGNEGLWNRLYDAARTAADLRSLLAAAKTKRHAMARLRRMVLWAYLGLTPADVPERVPYLRVLAANDTGCRLLAEMRKTSAVPVLTKPAQVRRLGPEARRLFELEVRATDLYTLAYPRLDAADGGAEWREGPVILGGPAPC</sequence>